<name>A0ABX2K0I1_9MYCO</name>
<evidence type="ECO:0000313" key="1">
    <source>
        <dbReference type="EMBL" id="NTY62569.1"/>
    </source>
</evidence>
<gene>
    <name evidence="1" type="ORF">FEG63_23820</name>
</gene>
<sequence length="290" mass="32040">MQFDDRDELEFERTLASAAVWHVPMVTAAEFAAKLGVTVRTVQNYVCGDSRFPAPAVAGRGKSSLWTLAQVFDYCATSRANRLAPKRGIPRVYPLCWPTPTSCGGASHLARARFVAAEPVPDISRNLKPAISACPGRMPIVHYWTVGDAEGTLAVVYLAGDAALDRWDARDLAVSAARLLHGREIASAAVVVTDEDARPIPNRKDEFQRTVIVAEVAENPVWLPWNAVAMPTTPGRSWRPSRLDLTAHPPTSVYDVGLFDLKYLLRRDLPWWPVGSRDVDLVTRWRPECA</sequence>
<protein>
    <recommendedName>
        <fullName evidence="3">Helix-turn-helix domain-containing protein</fullName>
    </recommendedName>
</protein>
<organism evidence="1 2">
    <name type="scientific">Mycolicibacterium sphagni</name>
    <dbReference type="NCBI Taxonomy" id="1786"/>
    <lineage>
        <taxon>Bacteria</taxon>
        <taxon>Bacillati</taxon>
        <taxon>Actinomycetota</taxon>
        <taxon>Actinomycetes</taxon>
        <taxon>Mycobacteriales</taxon>
        <taxon>Mycobacteriaceae</taxon>
        <taxon>Mycolicibacterium</taxon>
    </lineage>
</organism>
<dbReference type="InterPro" id="IPR036388">
    <property type="entry name" value="WH-like_DNA-bd_sf"/>
</dbReference>
<dbReference type="EMBL" id="VBSB01000017">
    <property type="protein sequence ID" value="NTY62569.1"/>
    <property type="molecule type" value="Genomic_DNA"/>
</dbReference>
<comment type="caution">
    <text evidence="1">The sequence shown here is derived from an EMBL/GenBank/DDBJ whole genome shotgun (WGS) entry which is preliminary data.</text>
</comment>
<dbReference type="Proteomes" id="UP000708347">
    <property type="component" value="Unassembled WGS sequence"/>
</dbReference>
<dbReference type="Gene3D" id="1.10.10.10">
    <property type="entry name" value="Winged helix-like DNA-binding domain superfamily/Winged helix DNA-binding domain"/>
    <property type="match status" value="1"/>
</dbReference>
<proteinExistence type="predicted"/>
<evidence type="ECO:0008006" key="3">
    <source>
        <dbReference type="Google" id="ProtNLM"/>
    </source>
</evidence>
<keyword evidence="2" id="KW-1185">Reference proteome</keyword>
<evidence type="ECO:0000313" key="2">
    <source>
        <dbReference type="Proteomes" id="UP000708347"/>
    </source>
</evidence>
<dbReference type="RefSeq" id="WP_174400284.1">
    <property type="nucleotide sequence ID" value="NZ_VBSB01000017.1"/>
</dbReference>
<reference evidence="1 2" key="1">
    <citation type="submission" date="2019-05" db="EMBL/GenBank/DDBJ databases">
        <title>Mycolicibacterium sphagni ENV482 genome assembly.</title>
        <authorList>
            <person name="Chen W."/>
            <person name="Faulkner N.W."/>
            <person name="Hyman M.R."/>
        </authorList>
    </citation>
    <scope>NUCLEOTIDE SEQUENCE [LARGE SCALE GENOMIC DNA]</scope>
    <source>
        <strain evidence="1 2">ENV482</strain>
    </source>
</reference>
<accession>A0ABX2K0I1</accession>